<reference evidence="9" key="1">
    <citation type="submission" date="2015-07" db="EMBL/GenBank/DDBJ databases">
        <title>Genome Of Nitrogen-Fixing Cyanobacterium Nostoc piscinale CENA21 From Solimoes/Amazon River Floodplain Sediments And Comparative Genomics To Uncover Biosynthetic Natural Products Potential.</title>
        <authorList>
            <person name="Leao T.F."/>
            <person name="Leao P.N."/>
            <person name="Guimaraes P.I."/>
            <person name="de Melo A.G.C."/>
            <person name="Ramos R.T.J."/>
            <person name="Silva A."/>
            <person name="Fiore M.F."/>
            <person name="Schneider M.P.C."/>
        </authorList>
    </citation>
    <scope>NUCLEOTIDE SEQUENCE [LARGE SCALE GENOMIC DNA]</scope>
    <source>
        <strain evidence="9">CENA21</strain>
    </source>
</reference>
<dbReference type="Proteomes" id="UP000062645">
    <property type="component" value="Chromosome"/>
</dbReference>
<keyword evidence="3" id="KW-0274">FAD</keyword>
<reference evidence="8 9" key="2">
    <citation type="journal article" date="2016" name="Genome Announc.">
        <title>Draft Genome Sequence of the N2-Fixing Cyanobacterium Nostoc piscinale CENA21, Isolated from the Brazilian Amazon Floodplain.</title>
        <authorList>
            <person name="Leao T."/>
            <person name="Guimaraes P.I."/>
            <person name="de Melo A.G."/>
            <person name="Ramos R.T."/>
            <person name="Leao P.N."/>
            <person name="Silva A."/>
            <person name="Fiore M.F."/>
            <person name="Schneider M.P."/>
        </authorList>
    </citation>
    <scope>NUCLEOTIDE SEQUENCE [LARGE SCALE GENOMIC DNA]</scope>
    <source>
        <strain evidence="8 9">CENA21</strain>
    </source>
</reference>
<evidence type="ECO:0000259" key="7">
    <source>
        <dbReference type="Pfam" id="PF01494"/>
    </source>
</evidence>
<dbReference type="Gene3D" id="3.50.50.60">
    <property type="entry name" value="FAD/NAD(P)-binding domain"/>
    <property type="match status" value="1"/>
</dbReference>
<dbReference type="EMBL" id="CP012036">
    <property type="protein sequence ID" value="ALF54282.1"/>
    <property type="molecule type" value="Genomic_DNA"/>
</dbReference>
<evidence type="ECO:0000256" key="1">
    <source>
        <dbReference type="ARBA" id="ARBA00001974"/>
    </source>
</evidence>
<dbReference type="STRING" id="224013.ACX27_17840"/>
<dbReference type="OrthoDB" id="9782160at2"/>
<keyword evidence="4" id="KW-0521">NADP</keyword>
<comment type="cofactor">
    <cofactor evidence="1">
        <name>FAD</name>
        <dbReference type="ChEBI" id="CHEBI:57692"/>
    </cofactor>
</comment>
<organism evidence="8 9">
    <name type="scientific">Nostoc piscinale CENA21</name>
    <dbReference type="NCBI Taxonomy" id="224013"/>
    <lineage>
        <taxon>Bacteria</taxon>
        <taxon>Bacillati</taxon>
        <taxon>Cyanobacteriota</taxon>
        <taxon>Cyanophyceae</taxon>
        <taxon>Nostocales</taxon>
        <taxon>Nostocaceae</taxon>
        <taxon>Nostoc</taxon>
    </lineage>
</organism>
<evidence type="ECO:0000313" key="8">
    <source>
        <dbReference type="EMBL" id="ALF54282.1"/>
    </source>
</evidence>
<keyword evidence="9" id="KW-1185">Reference proteome</keyword>
<keyword evidence="5" id="KW-0560">Oxidoreductase</keyword>
<keyword evidence="6 8" id="KW-0503">Monooxygenase</keyword>
<dbReference type="PANTHER" id="PTHR46028">
    <property type="entry name" value="KYNURENINE 3-MONOOXYGENASE"/>
    <property type="match status" value="1"/>
</dbReference>
<dbReference type="PRINTS" id="PR00420">
    <property type="entry name" value="RNGMNOXGNASE"/>
</dbReference>
<evidence type="ECO:0000256" key="5">
    <source>
        <dbReference type="ARBA" id="ARBA00023002"/>
    </source>
</evidence>
<proteinExistence type="predicted"/>
<evidence type="ECO:0000256" key="2">
    <source>
        <dbReference type="ARBA" id="ARBA00022630"/>
    </source>
</evidence>
<name>A0A0M4T3I4_9NOSO</name>
<dbReference type="InterPro" id="IPR002938">
    <property type="entry name" value="FAD-bd"/>
</dbReference>
<evidence type="ECO:0000313" key="9">
    <source>
        <dbReference type="Proteomes" id="UP000062645"/>
    </source>
</evidence>
<protein>
    <submittedName>
        <fullName evidence="8">VioC monooxygenase</fullName>
    </submittedName>
</protein>
<dbReference type="GO" id="GO:0070189">
    <property type="term" value="P:kynurenine metabolic process"/>
    <property type="evidence" value="ECO:0007669"/>
    <property type="project" value="TreeGrafter"/>
</dbReference>
<dbReference type="Pfam" id="PF01494">
    <property type="entry name" value="FAD_binding_3"/>
    <property type="match status" value="1"/>
</dbReference>
<dbReference type="GO" id="GO:0004502">
    <property type="term" value="F:kynurenine 3-monooxygenase activity"/>
    <property type="evidence" value="ECO:0007669"/>
    <property type="project" value="TreeGrafter"/>
</dbReference>
<feature type="domain" description="FAD-binding" evidence="7">
    <location>
        <begin position="4"/>
        <end position="326"/>
    </location>
</feature>
<dbReference type="PATRIC" id="fig|224013.5.peg.4265"/>
<dbReference type="AlphaFoldDB" id="A0A0M4T3I4"/>
<sequence length="433" mass="49027">MVKKVAIVGAGPSGVLLAHYLLHRQEQYQIDIFDFRSDPRTVAFSKSRTFSIVLSQRGINALQQIEGLEEAVKAISLETNGAVLHQKNGKTRVFSRSYSQLSLDRTSLVIQLLEQLAIKGSNQVNLHFNHECTQVDFAAKQVKFKQLDTDAEITVNYDLLIGADGARSVVREGFLQTDNFQCEQNYVVNDYKSLFLPPLDPKLNLNWQQNKVNSWRLDNSINILLVYQMDSSWSGVILFPHKDKTIPELTTKQEVLNYFRQNFPEIAQVLPASEAEDFANRPVSRVLTVRCNRYHHGDSVLLIGDAAHGVSPSLGQGCNAALEDVNIFNQILDECADNLAVAVEKFSLQRQADGIALVELSDYAFPTSKKLFVELLLRNRLSKYFFPIFPKFFLPSLFELVAEGKLSYSEIFNLYQDWIAKVKKSNQQILAKM</sequence>
<gene>
    <name evidence="8" type="ORF">ACX27_17840</name>
</gene>
<dbReference type="GO" id="GO:0071949">
    <property type="term" value="F:FAD binding"/>
    <property type="evidence" value="ECO:0007669"/>
    <property type="project" value="InterPro"/>
</dbReference>
<keyword evidence="2" id="KW-0285">Flavoprotein</keyword>
<dbReference type="KEGG" id="npz:ACX27_17840"/>
<evidence type="ECO:0000256" key="4">
    <source>
        <dbReference type="ARBA" id="ARBA00022857"/>
    </source>
</evidence>
<dbReference type="InterPro" id="IPR036188">
    <property type="entry name" value="FAD/NAD-bd_sf"/>
</dbReference>
<dbReference type="SUPFAM" id="SSF51905">
    <property type="entry name" value="FAD/NAD(P)-binding domain"/>
    <property type="match status" value="1"/>
</dbReference>
<dbReference type="RefSeq" id="WP_062294801.1">
    <property type="nucleotide sequence ID" value="NZ_CP012036.1"/>
</dbReference>
<evidence type="ECO:0000256" key="3">
    <source>
        <dbReference type="ARBA" id="ARBA00022827"/>
    </source>
</evidence>
<dbReference type="PANTHER" id="PTHR46028:SF2">
    <property type="entry name" value="KYNURENINE 3-MONOOXYGENASE"/>
    <property type="match status" value="1"/>
</dbReference>
<accession>A0A0M4T3I4</accession>
<evidence type="ECO:0000256" key="6">
    <source>
        <dbReference type="ARBA" id="ARBA00023033"/>
    </source>
</evidence>